<evidence type="ECO:0000313" key="3">
    <source>
        <dbReference type="Proteomes" id="UP001280581"/>
    </source>
</evidence>
<dbReference type="Proteomes" id="UP001280581">
    <property type="component" value="Unassembled WGS sequence"/>
</dbReference>
<sequence length="119" mass="12434">MNPKKKPPRVQQQLSTALHPRPDSQLLPRLTVRHSQLRTTQRTCTRAPEHQSTRALAPSRVDSPVPSASAPLPQTSAVAAPTAIAATAATAAPAATSTTAPAKLSLAVHGCTLHRLLGC</sequence>
<proteinExistence type="predicted"/>
<dbReference type="AlphaFoldDB" id="A0AAN6LZ33"/>
<gene>
    <name evidence="2" type="ORF">GRF29_44g1854149</name>
</gene>
<feature type="region of interest" description="Disordered" evidence="1">
    <location>
        <begin position="1"/>
        <end position="74"/>
    </location>
</feature>
<evidence type="ECO:0000256" key="1">
    <source>
        <dbReference type="SAM" id="MobiDB-lite"/>
    </source>
</evidence>
<accession>A0AAN6LZ33</accession>
<evidence type="ECO:0000313" key="2">
    <source>
        <dbReference type="EMBL" id="KAK3210152.1"/>
    </source>
</evidence>
<keyword evidence="3" id="KW-1185">Reference proteome</keyword>
<name>A0AAN6LZ33_9PLEO</name>
<comment type="caution">
    <text evidence="2">The sequence shown here is derived from an EMBL/GenBank/DDBJ whole genome shotgun (WGS) entry which is preliminary data.</text>
</comment>
<dbReference type="EMBL" id="WVTA01000005">
    <property type="protein sequence ID" value="KAK3210152.1"/>
    <property type="molecule type" value="Genomic_DNA"/>
</dbReference>
<protein>
    <submittedName>
        <fullName evidence="2">Uncharacterized protein</fullName>
    </submittedName>
</protein>
<organism evidence="2 3">
    <name type="scientific">Pseudopithomyces chartarum</name>
    <dbReference type="NCBI Taxonomy" id="1892770"/>
    <lineage>
        <taxon>Eukaryota</taxon>
        <taxon>Fungi</taxon>
        <taxon>Dikarya</taxon>
        <taxon>Ascomycota</taxon>
        <taxon>Pezizomycotina</taxon>
        <taxon>Dothideomycetes</taxon>
        <taxon>Pleosporomycetidae</taxon>
        <taxon>Pleosporales</taxon>
        <taxon>Massarineae</taxon>
        <taxon>Didymosphaeriaceae</taxon>
        <taxon>Pseudopithomyces</taxon>
    </lineage>
</organism>
<reference evidence="2 3" key="1">
    <citation type="submission" date="2021-02" db="EMBL/GenBank/DDBJ databases">
        <title>Genome assembly of Pseudopithomyces chartarum.</title>
        <authorList>
            <person name="Jauregui R."/>
            <person name="Singh J."/>
            <person name="Voisey C."/>
        </authorList>
    </citation>
    <scope>NUCLEOTIDE SEQUENCE [LARGE SCALE GENOMIC DNA]</scope>
    <source>
        <strain evidence="2 3">AGR01</strain>
    </source>
</reference>